<gene>
    <name evidence="1" type="ORF">STVIR_0935</name>
</gene>
<sequence length="112" mass="12185">MSESHGIETAWMDLGGGALRARGRAVGTRPEPYWIAYELDTADAFVNGERLPDMEGAVDCDLGLCPLTSTMPVLRHRLHQVPATHEFLMAWGLRRGLPGAGDATRPVRGARC</sequence>
<evidence type="ECO:0000313" key="1">
    <source>
        <dbReference type="EMBL" id="ELS58086.1"/>
    </source>
</evidence>
<organism evidence="1 2">
    <name type="scientific">Streptomyces viridochromogenes Tue57</name>
    <dbReference type="NCBI Taxonomy" id="1160705"/>
    <lineage>
        <taxon>Bacteria</taxon>
        <taxon>Bacillati</taxon>
        <taxon>Actinomycetota</taxon>
        <taxon>Actinomycetes</taxon>
        <taxon>Kitasatosporales</taxon>
        <taxon>Streptomycetaceae</taxon>
        <taxon>Streptomyces</taxon>
    </lineage>
</organism>
<dbReference type="Pfam" id="PF06475">
    <property type="entry name" value="Glycolipid_bind"/>
    <property type="match status" value="1"/>
</dbReference>
<name>L8PKN3_STRVR</name>
<dbReference type="AlphaFoldDB" id="L8PKN3"/>
<dbReference type="Proteomes" id="UP000011205">
    <property type="component" value="Unassembled WGS sequence"/>
</dbReference>
<comment type="caution">
    <text evidence="1">The sequence shown here is derived from an EMBL/GenBank/DDBJ whole genome shotgun (WGS) entry which is preliminary data.</text>
</comment>
<dbReference type="InterPro" id="IPR009467">
    <property type="entry name" value="Glycolipid-bd_prot_put"/>
</dbReference>
<accession>L8PKN3</accession>
<proteinExistence type="predicted"/>
<dbReference type="EMBL" id="AMLP01000039">
    <property type="protein sequence ID" value="ELS58086.1"/>
    <property type="molecule type" value="Genomic_DNA"/>
</dbReference>
<protein>
    <submittedName>
        <fullName evidence="1">Uncharacterized protein</fullName>
    </submittedName>
</protein>
<evidence type="ECO:0000313" key="2">
    <source>
        <dbReference type="Proteomes" id="UP000011205"/>
    </source>
</evidence>
<dbReference type="SUPFAM" id="SSF159275">
    <property type="entry name" value="PA1994-like"/>
    <property type="match status" value="1"/>
</dbReference>
<reference evidence="1 2" key="1">
    <citation type="journal article" date="2013" name="Genome Announc.">
        <title>Draft Genome Sequence of Streptomyces viridochromogenes Strain Tu57, Producer of Avilamycin.</title>
        <authorList>
            <person name="Gruning B.A."/>
            <person name="Erxleben A."/>
            <person name="Hahnlein A."/>
            <person name="Gunther S."/>
        </authorList>
    </citation>
    <scope>NUCLEOTIDE SEQUENCE [LARGE SCALE GENOMIC DNA]</scope>
    <source>
        <strain evidence="1 2">Tue57</strain>
    </source>
</reference>
<dbReference type="PATRIC" id="fig|1160705.3.peg.934"/>